<dbReference type="EMBL" id="CP001037">
    <property type="protein sequence ID" value="ACC79032.1"/>
    <property type="molecule type" value="Genomic_DNA"/>
</dbReference>
<dbReference type="PANTHER" id="PTHR22617">
    <property type="entry name" value="CHEMOTAXIS SENSOR HISTIDINE KINASE-RELATED"/>
    <property type="match status" value="1"/>
</dbReference>
<gene>
    <name evidence="2" type="ordered locus">Npun_R0246</name>
</gene>
<dbReference type="SUPFAM" id="SSF50341">
    <property type="entry name" value="CheW-like"/>
    <property type="match status" value="1"/>
</dbReference>
<evidence type="ECO:0000259" key="1">
    <source>
        <dbReference type="PROSITE" id="PS50851"/>
    </source>
</evidence>
<dbReference type="InterPro" id="IPR039315">
    <property type="entry name" value="CheW"/>
</dbReference>
<dbReference type="PANTHER" id="PTHR22617:SF23">
    <property type="entry name" value="CHEMOTAXIS PROTEIN CHEW"/>
    <property type="match status" value="1"/>
</dbReference>
<dbReference type="GO" id="GO:0006935">
    <property type="term" value="P:chemotaxis"/>
    <property type="evidence" value="ECO:0007669"/>
    <property type="project" value="InterPro"/>
</dbReference>
<keyword evidence="3" id="KW-1185">Reference proteome</keyword>
<protein>
    <submittedName>
        <fullName evidence="2">Putative CheW protein</fullName>
    </submittedName>
</protein>
<dbReference type="InterPro" id="IPR002545">
    <property type="entry name" value="CheW-lke_dom"/>
</dbReference>
<reference evidence="2 3" key="2">
    <citation type="journal article" date="2013" name="Plant Physiol.">
        <title>A Nostoc punctiforme Sugar Transporter Necessary to Establish a Cyanobacterium-Plant Symbiosis.</title>
        <authorList>
            <person name="Ekman M."/>
            <person name="Picossi S."/>
            <person name="Campbell E.L."/>
            <person name="Meeks J.C."/>
            <person name="Flores E."/>
        </authorList>
    </citation>
    <scope>NUCLEOTIDE SEQUENCE [LARGE SCALE GENOMIC DNA]</scope>
    <source>
        <strain evidence="3">ATCC 29133 / PCC 73102</strain>
    </source>
</reference>
<dbReference type="Pfam" id="PF01584">
    <property type="entry name" value="CheW"/>
    <property type="match status" value="1"/>
</dbReference>
<accession>B2J4R0</accession>
<dbReference type="PROSITE" id="PS50851">
    <property type="entry name" value="CHEW"/>
    <property type="match status" value="1"/>
</dbReference>
<organism evidence="2 3">
    <name type="scientific">Nostoc punctiforme (strain ATCC 29133 / PCC 73102)</name>
    <dbReference type="NCBI Taxonomy" id="63737"/>
    <lineage>
        <taxon>Bacteria</taxon>
        <taxon>Bacillati</taxon>
        <taxon>Cyanobacteriota</taxon>
        <taxon>Cyanophyceae</taxon>
        <taxon>Nostocales</taxon>
        <taxon>Nostocaceae</taxon>
        <taxon>Nostoc</taxon>
    </lineage>
</organism>
<name>B2J4R0_NOSP7</name>
<sequence>MESYLNTVGVGDDSEFDHPTLNDCWNQIGVMGDRTCGELKTVIHCRNCKVYSAAGRSLLERNAPPEYLQEWTDILSEASTQQVGVGEGTLVRATDTLSVIIFRLGNERLALPVNILQEVTPPYAIHTVPHRSNSVFLGLINIRGETLLCISLRDLLGLEPVVESTDFSNTINPQRMIVAGRNENKWVFPVDEVHGTYRFHINEFKDAPVVISKASEAYTKGIVTWQDKKLNFLNSELLFYTLNHKVF</sequence>
<dbReference type="SMART" id="SM00260">
    <property type="entry name" value="CheW"/>
    <property type="match status" value="1"/>
</dbReference>
<dbReference type="GO" id="GO:0007165">
    <property type="term" value="P:signal transduction"/>
    <property type="evidence" value="ECO:0007669"/>
    <property type="project" value="InterPro"/>
</dbReference>
<dbReference type="GO" id="GO:0005829">
    <property type="term" value="C:cytosol"/>
    <property type="evidence" value="ECO:0007669"/>
    <property type="project" value="TreeGrafter"/>
</dbReference>
<dbReference type="Gene3D" id="2.40.50.180">
    <property type="entry name" value="CheA-289, Domain 4"/>
    <property type="match status" value="1"/>
</dbReference>
<evidence type="ECO:0000313" key="3">
    <source>
        <dbReference type="Proteomes" id="UP000001191"/>
    </source>
</evidence>
<dbReference type="STRING" id="63737.Npun_R0246"/>
<dbReference type="KEGG" id="npu:Npun_R0246"/>
<dbReference type="HOGENOM" id="CLU_108791_0_0_3"/>
<reference evidence="3" key="1">
    <citation type="submission" date="2008-04" db="EMBL/GenBank/DDBJ databases">
        <title>Complete sequence of chromosome of Nostoc punctiforme ATCC 29133.</title>
        <authorList>
            <consortium name="US DOE Joint Genome Institute"/>
            <person name="Copeland A."/>
            <person name="Lucas S."/>
            <person name="Lapidus A."/>
            <person name="Glavina del Rio T."/>
            <person name="Dalin E."/>
            <person name="Tice H."/>
            <person name="Pitluck S."/>
            <person name="Chain P."/>
            <person name="Malfatti S."/>
            <person name="Shin M."/>
            <person name="Vergez L."/>
            <person name="Schmutz J."/>
            <person name="Larimer F."/>
            <person name="Land M."/>
            <person name="Hauser L."/>
            <person name="Kyrpides N."/>
            <person name="Kim E."/>
            <person name="Meeks J.C."/>
            <person name="Elhai J."/>
            <person name="Campbell E.L."/>
            <person name="Thiel T."/>
            <person name="Longmire J."/>
            <person name="Potts M."/>
            <person name="Atlas R."/>
        </authorList>
    </citation>
    <scope>NUCLEOTIDE SEQUENCE [LARGE SCALE GENOMIC DNA]</scope>
    <source>
        <strain evidence="3">ATCC 29133 / PCC 73102</strain>
    </source>
</reference>
<dbReference type="PhylomeDB" id="B2J4R0"/>
<dbReference type="eggNOG" id="COG0835">
    <property type="taxonomic scope" value="Bacteria"/>
</dbReference>
<feature type="domain" description="CheW-like" evidence="1">
    <location>
        <begin position="96"/>
        <end position="244"/>
    </location>
</feature>
<dbReference type="InterPro" id="IPR036061">
    <property type="entry name" value="CheW-like_dom_sf"/>
</dbReference>
<dbReference type="EnsemblBacteria" id="ACC79032">
    <property type="protein sequence ID" value="ACC79032"/>
    <property type="gene ID" value="Npun_R0246"/>
</dbReference>
<proteinExistence type="predicted"/>
<dbReference type="AlphaFoldDB" id="B2J4R0"/>
<evidence type="ECO:0000313" key="2">
    <source>
        <dbReference type="EMBL" id="ACC79032.1"/>
    </source>
</evidence>
<dbReference type="Proteomes" id="UP000001191">
    <property type="component" value="Chromosome"/>
</dbReference>
<dbReference type="OrthoDB" id="21516at2"/>
<dbReference type="Gene3D" id="2.30.30.40">
    <property type="entry name" value="SH3 Domains"/>
    <property type="match status" value="1"/>
</dbReference>